<name>A0A3E1KAI6_9GAMM</name>
<sequence>MDDIMRYLLTTATTLLLLAAVPTAAAYETGEEDQAIDYLFAWPFIETDDMAPRGGTTTGPRPEAVTEPTEAWQRLQADDLDKRERDRRAILAMAGAYRVSFDFLETVGFEAGFEPAKPYRSWGTEYVYVVADEPGFVSLQHVLVMVLEQEDGSLSDPFVTKHWRQDWRYEDRDLHEFVSHGNWQRTMLSKEEADGQWTQAVFQVDDSPRYESHGEWEHHPTHSVWLGSEARRPLPRREFSVRDDYNVLVGSNRHTVLPTGWTHEQDNLKAITDENGRFDPERPFLAREIGVNRYERVSGFDFSAGDEYWDATADFWTLVRDAWAAQFEAHDRIHLEAEVDGESMMMTLFGMADEIADGAPFDREAYRERIETIFERHVRAGS</sequence>
<keyword evidence="3" id="KW-1185">Reference proteome</keyword>
<comment type="caution">
    <text evidence="2">The sequence shown here is derived from an EMBL/GenBank/DDBJ whole genome shotgun (WGS) entry which is preliminary data.</text>
</comment>
<proteinExistence type="predicted"/>
<keyword evidence="1" id="KW-0732">Signal</keyword>
<dbReference type="AlphaFoldDB" id="A0A3E1KAI6"/>
<gene>
    <name evidence="2" type="ORF">DZC52_04675</name>
</gene>
<reference evidence="2 3" key="1">
    <citation type="submission" date="2018-08" db="EMBL/GenBank/DDBJ databases">
        <title>Wenzhouxiangella salilacus sp. nov., a novel bacterium isolated from a saline lake in Xinjiang Province, China.</title>
        <authorList>
            <person name="Han S."/>
        </authorList>
    </citation>
    <scope>NUCLEOTIDE SEQUENCE [LARGE SCALE GENOMIC DNA]</scope>
    <source>
        <strain evidence="2 3">XDB06</strain>
    </source>
</reference>
<dbReference type="EMBL" id="QUZK01000021">
    <property type="protein sequence ID" value="RFF31360.1"/>
    <property type="molecule type" value="Genomic_DNA"/>
</dbReference>
<feature type="signal peptide" evidence="1">
    <location>
        <begin position="1"/>
        <end position="26"/>
    </location>
</feature>
<accession>A0A3E1KAI6</accession>
<protein>
    <submittedName>
        <fullName evidence="2">Uncharacterized protein</fullName>
    </submittedName>
</protein>
<organism evidence="2 3">
    <name type="scientific">Wenzhouxiangella sediminis</name>
    <dbReference type="NCBI Taxonomy" id="1792836"/>
    <lineage>
        <taxon>Bacteria</taxon>
        <taxon>Pseudomonadati</taxon>
        <taxon>Pseudomonadota</taxon>
        <taxon>Gammaproteobacteria</taxon>
        <taxon>Chromatiales</taxon>
        <taxon>Wenzhouxiangellaceae</taxon>
        <taxon>Wenzhouxiangella</taxon>
    </lineage>
</organism>
<dbReference type="Pfam" id="PF20311">
    <property type="entry name" value="DUF6607"/>
    <property type="match status" value="1"/>
</dbReference>
<dbReference type="InterPro" id="IPR046715">
    <property type="entry name" value="DUF6607"/>
</dbReference>
<feature type="chain" id="PRO_5017819079" evidence="1">
    <location>
        <begin position="27"/>
        <end position="382"/>
    </location>
</feature>
<evidence type="ECO:0000256" key="1">
    <source>
        <dbReference type="SAM" id="SignalP"/>
    </source>
</evidence>
<evidence type="ECO:0000313" key="3">
    <source>
        <dbReference type="Proteomes" id="UP000260351"/>
    </source>
</evidence>
<evidence type="ECO:0000313" key="2">
    <source>
        <dbReference type="EMBL" id="RFF31360.1"/>
    </source>
</evidence>
<dbReference type="Proteomes" id="UP000260351">
    <property type="component" value="Unassembled WGS sequence"/>
</dbReference>